<organism evidence="2 3">
    <name type="scientific">Actinocorallia longicatena</name>
    <dbReference type="NCBI Taxonomy" id="111803"/>
    <lineage>
        <taxon>Bacteria</taxon>
        <taxon>Bacillati</taxon>
        <taxon>Actinomycetota</taxon>
        <taxon>Actinomycetes</taxon>
        <taxon>Streptosporangiales</taxon>
        <taxon>Thermomonosporaceae</taxon>
        <taxon>Actinocorallia</taxon>
    </lineage>
</organism>
<proteinExistence type="predicted"/>
<feature type="compositionally biased region" description="Basic and acidic residues" evidence="1">
    <location>
        <begin position="95"/>
        <end position="119"/>
    </location>
</feature>
<evidence type="ECO:0000313" key="3">
    <source>
        <dbReference type="Proteomes" id="UP001501237"/>
    </source>
</evidence>
<reference evidence="3" key="1">
    <citation type="journal article" date="2019" name="Int. J. Syst. Evol. Microbiol.">
        <title>The Global Catalogue of Microorganisms (GCM) 10K type strain sequencing project: providing services to taxonomists for standard genome sequencing and annotation.</title>
        <authorList>
            <consortium name="The Broad Institute Genomics Platform"/>
            <consortium name="The Broad Institute Genome Sequencing Center for Infectious Disease"/>
            <person name="Wu L."/>
            <person name="Ma J."/>
        </authorList>
    </citation>
    <scope>NUCLEOTIDE SEQUENCE [LARGE SCALE GENOMIC DNA]</scope>
    <source>
        <strain evidence="3">JCM 9377</strain>
    </source>
</reference>
<name>A0ABP6QJV4_9ACTN</name>
<gene>
    <name evidence="2" type="ORF">GCM10010468_70880</name>
</gene>
<dbReference type="Proteomes" id="UP001501237">
    <property type="component" value="Unassembled WGS sequence"/>
</dbReference>
<dbReference type="EMBL" id="BAAAUV010000030">
    <property type="protein sequence ID" value="GAA3236557.1"/>
    <property type="molecule type" value="Genomic_DNA"/>
</dbReference>
<protein>
    <submittedName>
        <fullName evidence="2">Uncharacterized protein</fullName>
    </submittedName>
</protein>
<feature type="compositionally biased region" description="Polar residues" evidence="1">
    <location>
        <begin position="120"/>
        <end position="130"/>
    </location>
</feature>
<accession>A0ABP6QJV4</accession>
<comment type="caution">
    <text evidence="2">The sequence shown here is derived from an EMBL/GenBank/DDBJ whole genome shotgun (WGS) entry which is preliminary data.</text>
</comment>
<feature type="region of interest" description="Disordered" evidence="1">
    <location>
        <begin position="95"/>
        <end position="133"/>
    </location>
</feature>
<evidence type="ECO:0000313" key="2">
    <source>
        <dbReference type="EMBL" id="GAA3236557.1"/>
    </source>
</evidence>
<sequence length="297" mass="33861">MRDRDALRHPRRTRRVDHIRQTVRTHLDLGSRHRLRAHLHHSQRIIQQHHPGRSRNGKIPRCLLIGQQQDRTAVGQHERDPLHRILRIDRHITSTRLPDREERRHQIPTRRQTEPDNRLSTHTLTHQETGQPGRGLIQLPIRHLDTLGGHRDRVRNLHRTRREQLHRVPRRKLGGRVVPLLQHLTAPRSVEQIDGVQPDLDGRQGRLQYPAVPVRDPFRGRLVEQARVGGDAALEPGRVALVVERLDEGDIQVEAGRDGGAVAGDRLAGDGQPGQFRGAALGVVQGQHDLVERVAGQ</sequence>
<evidence type="ECO:0000256" key="1">
    <source>
        <dbReference type="SAM" id="MobiDB-lite"/>
    </source>
</evidence>
<keyword evidence="3" id="KW-1185">Reference proteome</keyword>